<reference evidence="5" key="2">
    <citation type="submission" date="2021-10" db="EMBL/GenBank/DDBJ databases">
        <title>Complete genome sequences of five Ralstonia solancearum strains isolated from sunflower.</title>
        <authorList>
            <person name="She X."/>
            <person name="He Z."/>
        </authorList>
    </citation>
    <scope>NUCLEOTIDE SEQUENCE</scope>
    <source>
        <strain evidence="5">RS638</strain>
    </source>
</reference>
<evidence type="ECO:0000313" key="3">
    <source>
        <dbReference type="EMBL" id="CUV47140.1"/>
    </source>
</evidence>
<feature type="compositionally biased region" description="Basic and acidic residues" evidence="1">
    <location>
        <begin position="24"/>
        <end position="39"/>
    </location>
</feature>
<accession>A0A0K1ZIN6</accession>
<dbReference type="SMART" id="SM00463">
    <property type="entry name" value="SMR"/>
    <property type="match status" value="1"/>
</dbReference>
<dbReference type="PATRIC" id="fig|305.107.peg.5400"/>
<feature type="region of interest" description="Disordered" evidence="1">
    <location>
        <begin position="24"/>
        <end position="45"/>
    </location>
</feature>
<dbReference type="InterPro" id="IPR002625">
    <property type="entry name" value="Smr_dom"/>
</dbReference>
<evidence type="ECO:0000313" key="5">
    <source>
        <dbReference type="EMBL" id="UZF16006.1"/>
    </source>
</evidence>
<dbReference type="SUPFAM" id="SSF160443">
    <property type="entry name" value="SMR domain-like"/>
    <property type="match status" value="1"/>
</dbReference>
<dbReference type="PROSITE" id="PS50828">
    <property type="entry name" value="SMR"/>
    <property type="match status" value="1"/>
</dbReference>
<dbReference type="InterPro" id="IPR036063">
    <property type="entry name" value="Smr_dom_sf"/>
</dbReference>
<dbReference type="EMBL" id="CP085043">
    <property type="protein sequence ID" value="UZF16006.1"/>
    <property type="molecule type" value="Genomic_DNA"/>
</dbReference>
<dbReference type="Gene3D" id="3.30.1370.110">
    <property type="match status" value="1"/>
</dbReference>
<organism evidence="4">
    <name type="scientific">Ralstonia solanacearum</name>
    <name type="common">Pseudomonas solanacearum</name>
    <dbReference type="NCBI Taxonomy" id="305"/>
    <lineage>
        <taxon>Bacteria</taxon>
        <taxon>Pseudomonadati</taxon>
        <taxon>Pseudomonadota</taxon>
        <taxon>Betaproteobacteria</taxon>
        <taxon>Burkholderiales</taxon>
        <taxon>Burkholderiaceae</taxon>
        <taxon>Ralstonia</taxon>
        <taxon>Ralstonia solanacearum species complex</taxon>
    </lineage>
</organism>
<dbReference type="PANTHER" id="PTHR35562">
    <property type="entry name" value="DNA ENDONUCLEASE SMRA-RELATED"/>
    <property type="match status" value="1"/>
</dbReference>
<proteinExistence type="predicted"/>
<protein>
    <submittedName>
        <fullName evidence="5">Smr/MutS family protein</fullName>
    </submittedName>
</protein>
<dbReference type="PANTHER" id="PTHR35562:SF2">
    <property type="entry name" value="DNA ENDONUCLEASE SMRA-RELATED"/>
    <property type="match status" value="1"/>
</dbReference>
<evidence type="ECO:0000313" key="4">
    <source>
        <dbReference type="EMBL" id="CUV57647.1"/>
    </source>
</evidence>
<dbReference type="Pfam" id="PF01713">
    <property type="entry name" value="Smr"/>
    <property type="match status" value="1"/>
</dbReference>
<evidence type="ECO:0000259" key="2">
    <source>
        <dbReference type="PROSITE" id="PS50828"/>
    </source>
</evidence>
<feature type="region of interest" description="Disordered" evidence="1">
    <location>
        <begin position="61"/>
        <end position="84"/>
    </location>
</feature>
<dbReference type="EMBL" id="LN899827">
    <property type="protein sequence ID" value="CUV47140.1"/>
    <property type="molecule type" value="Genomic_DNA"/>
</dbReference>
<gene>
    <name evidence="5" type="ORF">LH706_06050</name>
    <name evidence="4" type="ORF">RUN215_v1_1430022</name>
    <name evidence="3" type="ORF">TO10_v1_850016</name>
</gene>
<name>A0A0K1ZIN6_RALSL</name>
<sequence length="221" mass="24627">MKRANPPASRLDLTDLAALRDQLKHETEQREAERQRAEAAARQAEAEADLFRASIGEVSALRQGKRVEHPRTPPAPQPVHSRAEEQRVLRASLSDEFDVDNLLDTDDTLSYRRPGIGEDVLKKLRRGEWATQDQIDLHGLRRDEAREALAAFLRRAVQRGIRCVRVVHGKGLGSPDKAPVLKGKVRSWLVQKEEVIAFVEPRNTAGGAGAVLVLLRQPHGS</sequence>
<dbReference type="EMBL" id="LN899820">
    <property type="protein sequence ID" value="CUV57647.1"/>
    <property type="molecule type" value="Genomic_DNA"/>
</dbReference>
<evidence type="ECO:0000256" key="1">
    <source>
        <dbReference type="SAM" id="MobiDB-lite"/>
    </source>
</evidence>
<reference evidence="4" key="1">
    <citation type="submission" date="2015-10" db="EMBL/GenBank/DDBJ databases">
        <authorList>
            <person name="Gilbert D.G."/>
        </authorList>
    </citation>
    <scope>NUCLEOTIDE SEQUENCE</scope>
    <source>
        <strain evidence="4">Phyl III-seqv23</strain>
    </source>
</reference>
<feature type="domain" description="Smr" evidence="2">
    <location>
        <begin position="135"/>
        <end position="216"/>
    </location>
</feature>
<dbReference type="AlphaFoldDB" id="A0A0K1ZIN6"/>